<evidence type="ECO:0000256" key="10">
    <source>
        <dbReference type="ARBA" id="ARBA00023317"/>
    </source>
</evidence>
<evidence type="ECO:0000256" key="1">
    <source>
        <dbReference type="ARBA" id="ARBA00022475"/>
    </source>
</evidence>
<sequence>MIARESFWYILPVVIVAVILQYNFPFYAIVFWVLAILLAYLFRDSPNTPSSVPLAILSPVDSVVKSVSKVTDPYLEREAVCVELEMALTDPYTLYSVTEGKITNFWMQPKGEHKGKARAVWIKTDEDDDVVMEVYASRSGQLMCYYAAGERVGQGKKCGFLPFGSKVVIYLPENSPVDVKSGDRVAAGKDIIAHWPRS</sequence>
<proteinExistence type="predicted"/>
<reference evidence="12" key="1">
    <citation type="submission" date="2018-06" db="EMBL/GenBank/DDBJ databases">
        <authorList>
            <person name="Zhirakovskaya E."/>
        </authorList>
    </citation>
    <scope>NUCLEOTIDE SEQUENCE</scope>
</reference>
<keyword evidence="2" id="KW-0444">Lipid biosynthesis</keyword>
<organism evidence="12">
    <name type="scientific">hydrothermal vent metagenome</name>
    <dbReference type="NCBI Taxonomy" id="652676"/>
    <lineage>
        <taxon>unclassified sequences</taxon>
        <taxon>metagenomes</taxon>
        <taxon>ecological metagenomes</taxon>
    </lineage>
</organism>
<keyword evidence="1" id="KW-1003">Cell membrane</keyword>
<evidence type="ECO:0000256" key="4">
    <source>
        <dbReference type="ARBA" id="ARBA00023098"/>
    </source>
</evidence>
<dbReference type="GO" id="GO:0004609">
    <property type="term" value="F:phosphatidylserine decarboxylase activity"/>
    <property type="evidence" value="ECO:0007669"/>
    <property type="project" value="InterPro"/>
</dbReference>
<name>A0A3B0ZF69_9ZZZZ</name>
<accession>A0A3B0ZF69</accession>
<evidence type="ECO:0000256" key="9">
    <source>
        <dbReference type="ARBA" id="ARBA00023264"/>
    </source>
</evidence>
<evidence type="ECO:0000256" key="11">
    <source>
        <dbReference type="SAM" id="Phobius"/>
    </source>
</evidence>
<evidence type="ECO:0000256" key="3">
    <source>
        <dbReference type="ARBA" id="ARBA00022793"/>
    </source>
</evidence>
<keyword evidence="7" id="KW-0594">Phospholipid biosynthesis</keyword>
<keyword evidence="11" id="KW-1133">Transmembrane helix</keyword>
<evidence type="ECO:0000256" key="2">
    <source>
        <dbReference type="ARBA" id="ARBA00022516"/>
    </source>
</evidence>
<evidence type="ECO:0000256" key="8">
    <source>
        <dbReference type="ARBA" id="ARBA00023239"/>
    </source>
</evidence>
<evidence type="ECO:0000256" key="7">
    <source>
        <dbReference type="ARBA" id="ARBA00023209"/>
    </source>
</evidence>
<keyword evidence="3" id="KW-0210">Decarboxylase</keyword>
<dbReference type="PANTHER" id="PTHR35809">
    <property type="entry name" value="ARCHAETIDYLSERINE DECARBOXYLASE PROENZYME-RELATED"/>
    <property type="match status" value="1"/>
</dbReference>
<dbReference type="InterPro" id="IPR033175">
    <property type="entry name" value="PSD-A"/>
</dbReference>
<keyword evidence="4" id="KW-0443">Lipid metabolism</keyword>
<evidence type="ECO:0000256" key="6">
    <source>
        <dbReference type="ARBA" id="ARBA00023145"/>
    </source>
</evidence>
<dbReference type="Pfam" id="PF02666">
    <property type="entry name" value="PS_Dcarbxylase"/>
    <property type="match status" value="1"/>
</dbReference>
<gene>
    <name evidence="12" type="ORF">MNBD_GAMMA23-901</name>
</gene>
<evidence type="ECO:0000313" key="12">
    <source>
        <dbReference type="EMBL" id="VAW92108.1"/>
    </source>
</evidence>
<keyword evidence="9" id="KW-1208">Phospholipid metabolism</keyword>
<keyword evidence="8" id="KW-0456">Lyase</keyword>
<keyword evidence="6" id="KW-0865">Zymogen</keyword>
<keyword evidence="5 11" id="KW-0472">Membrane</keyword>
<feature type="transmembrane region" description="Helical" evidence="11">
    <location>
        <begin position="7"/>
        <end position="40"/>
    </location>
</feature>
<dbReference type="PANTHER" id="PTHR35809:SF1">
    <property type="entry name" value="ARCHAETIDYLSERINE DECARBOXYLASE PROENZYME-RELATED"/>
    <property type="match status" value="1"/>
</dbReference>
<keyword evidence="10" id="KW-0670">Pyruvate</keyword>
<keyword evidence="11" id="KW-0812">Transmembrane</keyword>
<protein>
    <recommendedName>
        <fullName evidence="13">Phosphatidylserine decarboxylase</fullName>
    </recommendedName>
</protein>
<dbReference type="InterPro" id="IPR003817">
    <property type="entry name" value="PS_Dcarbxylase"/>
</dbReference>
<evidence type="ECO:0000256" key="5">
    <source>
        <dbReference type="ARBA" id="ARBA00023136"/>
    </source>
</evidence>
<dbReference type="GO" id="GO:0008654">
    <property type="term" value="P:phospholipid biosynthetic process"/>
    <property type="evidence" value="ECO:0007669"/>
    <property type="project" value="UniProtKB-KW"/>
</dbReference>
<dbReference type="AlphaFoldDB" id="A0A3B0ZF69"/>
<dbReference type="EMBL" id="UOFT01000022">
    <property type="protein sequence ID" value="VAW92108.1"/>
    <property type="molecule type" value="Genomic_DNA"/>
</dbReference>
<evidence type="ECO:0008006" key="13">
    <source>
        <dbReference type="Google" id="ProtNLM"/>
    </source>
</evidence>